<protein>
    <submittedName>
        <fullName evidence="3">Protein ELC</fullName>
    </submittedName>
</protein>
<dbReference type="InterPro" id="IPR016135">
    <property type="entry name" value="UBQ-conjugating_enzyme/RWD"/>
</dbReference>
<organism evidence="3">
    <name type="scientific">Noccaea caerulescens</name>
    <name type="common">Alpine penny-cress</name>
    <name type="synonym">Thlaspi caerulescens</name>
    <dbReference type="NCBI Taxonomy" id="107243"/>
    <lineage>
        <taxon>Eukaryota</taxon>
        <taxon>Viridiplantae</taxon>
        <taxon>Streptophyta</taxon>
        <taxon>Embryophyta</taxon>
        <taxon>Tracheophyta</taxon>
        <taxon>Spermatophyta</taxon>
        <taxon>Magnoliopsida</taxon>
        <taxon>eudicotyledons</taxon>
        <taxon>Gunneridae</taxon>
        <taxon>Pentapetalae</taxon>
        <taxon>rosids</taxon>
        <taxon>malvids</taxon>
        <taxon>Brassicales</taxon>
        <taxon>Brassicaceae</taxon>
        <taxon>Coluteocarpeae</taxon>
        <taxon>Noccaea</taxon>
    </lineage>
</organism>
<dbReference type="Pfam" id="PF05743">
    <property type="entry name" value="UEV"/>
    <property type="match status" value="2"/>
</dbReference>
<dbReference type="SUPFAM" id="SSF54495">
    <property type="entry name" value="UBC-like"/>
    <property type="match status" value="2"/>
</dbReference>
<dbReference type="InterPro" id="IPR052070">
    <property type="entry name" value="ESCRT-I_UEV_domain"/>
</dbReference>
<dbReference type="PANTHER" id="PTHR23306">
    <property type="entry name" value="TUMOR SUSCEPTIBILITY GENE 101 PROTEIN-RELATED"/>
    <property type="match status" value="1"/>
</dbReference>
<feature type="region of interest" description="Disordered" evidence="1">
    <location>
        <begin position="1"/>
        <end position="21"/>
    </location>
</feature>
<dbReference type="PROSITE" id="PS51322">
    <property type="entry name" value="UEV"/>
    <property type="match status" value="1"/>
</dbReference>
<dbReference type="Gene3D" id="3.10.110.10">
    <property type="entry name" value="Ubiquitin Conjugating Enzyme"/>
    <property type="match status" value="2"/>
</dbReference>
<dbReference type="GO" id="GO:0015031">
    <property type="term" value="P:protein transport"/>
    <property type="evidence" value="ECO:0007669"/>
    <property type="project" value="InterPro"/>
</dbReference>
<feature type="domain" description="UEV" evidence="2">
    <location>
        <begin position="6"/>
        <end position="161"/>
    </location>
</feature>
<evidence type="ECO:0000313" key="4">
    <source>
        <dbReference type="EMBL" id="JAU57597.1"/>
    </source>
</evidence>
<gene>
    <name evidence="3" type="ORF">GA_TR3973_c0_g1_i1_g.14023</name>
    <name evidence="4" type="ORF">LE_TR18237_c3_g1_i1_g.58905</name>
</gene>
<dbReference type="GO" id="GO:0000813">
    <property type="term" value="C:ESCRT I complex"/>
    <property type="evidence" value="ECO:0007669"/>
    <property type="project" value="TreeGrafter"/>
</dbReference>
<dbReference type="EMBL" id="GEVI01019407">
    <property type="protein sequence ID" value="JAU12913.1"/>
    <property type="molecule type" value="Transcribed_RNA"/>
</dbReference>
<evidence type="ECO:0000313" key="3">
    <source>
        <dbReference type="EMBL" id="JAU12913.1"/>
    </source>
</evidence>
<dbReference type="PANTHER" id="PTHR23306:SF3">
    <property type="entry name" value="TUMOR SUPPRESSOR PROTEIN 101"/>
    <property type="match status" value="1"/>
</dbReference>
<sequence>MSAQPSNPQRKANDPSPLSNPRRKAYDVLSGLLSDPGLTYSDFTKGFIMRHLVDVVSSGILLQYKIEANLLQAYGSIPYREIYSVHVTICFTQFYPHHCPGVRVNCTDDTIIVGNSNFVDSSGAISHTYLDSWNHLESNVVSLVRILSQEFTKQPPLAIPDLSGVLTPDQTKLAKILIENGGKELYHSFISLDRKDQADIFKEITKKYRRHPDLPTYIKTKERGVEAFIKKVQHVASEYVTVPSSSSSALGTHGSHQAGQMSPLHSAPVPPENLMLNPQVETEISNLFMQKPTYSDARKELIQEHLRNLHRYYPEKVSVKHDLSKPYIQIVVKIPYCFQGYSKFFAPVTISLPMYYPDSRPHIGLDCPEDSVISKNLLSVGPGGIVFFSYLRTWDKVKSNLLGLVSYLSAEFTCESPLVHIGSQ</sequence>
<reference evidence="3" key="1">
    <citation type="submission" date="2016-07" db="EMBL/GenBank/DDBJ databases">
        <title>De novo transcriptome assembly of four accessions of the metal hyperaccumulator plant Noccaea caerulescens.</title>
        <authorList>
            <person name="Blande D."/>
            <person name="Halimaa P."/>
            <person name="Tervahauta A.I."/>
            <person name="Aarts M.G."/>
            <person name="Karenlampi S.O."/>
        </authorList>
    </citation>
    <scope>NUCLEOTIDE SEQUENCE</scope>
</reference>
<feature type="compositionally biased region" description="Polar residues" evidence="1">
    <location>
        <begin position="1"/>
        <end position="10"/>
    </location>
</feature>
<dbReference type="GO" id="GO:0008333">
    <property type="term" value="P:endosome to lysosome transport"/>
    <property type="evidence" value="ECO:0007669"/>
    <property type="project" value="TreeGrafter"/>
</dbReference>
<name>A0A1J3CYL6_NOCCA</name>
<proteinExistence type="predicted"/>
<dbReference type="AlphaFoldDB" id="A0A1J3CYL6"/>
<dbReference type="CDD" id="cd11685">
    <property type="entry name" value="UEV_TSG101-like"/>
    <property type="match status" value="2"/>
</dbReference>
<dbReference type="InterPro" id="IPR008883">
    <property type="entry name" value="UEV_N"/>
</dbReference>
<evidence type="ECO:0000256" key="1">
    <source>
        <dbReference type="SAM" id="MobiDB-lite"/>
    </source>
</evidence>
<dbReference type="EMBL" id="GEVL01019744">
    <property type="protein sequence ID" value="JAU57597.1"/>
    <property type="molecule type" value="Transcribed_RNA"/>
</dbReference>
<evidence type="ECO:0000259" key="2">
    <source>
        <dbReference type="PROSITE" id="PS51322"/>
    </source>
</evidence>
<accession>A0A1J3CYL6</accession>
<dbReference type="GO" id="GO:0043130">
    <property type="term" value="F:ubiquitin binding"/>
    <property type="evidence" value="ECO:0007669"/>
    <property type="project" value="TreeGrafter"/>
</dbReference>